<organism evidence="1">
    <name type="scientific">Caulobacter sp. 73W</name>
    <dbReference type="NCBI Taxonomy" id="3161137"/>
    <lineage>
        <taxon>Bacteria</taxon>
        <taxon>Pseudomonadati</taxon>
        <taxon>Pseudomonadota</taxon>
        <taxon>Alphaproteobacteria</taxon>
        <taxon>Caulobacterales</taxon>
        <taxon>Caulobacteraceae</taxon>
        <taxon>Caulobacter</taxon>
    </lineage>
</organism>
<dbReference type="RefSeq" id="WP_369058145.1">
    <property type="nucleotide sequence ID" value="NZ_CP158375.1"/>
</dbReference>
<evidence type="ECO:0000313" key="1">
    <source>
        <dbReference type="EMBL" id="XDO95295.1"/>
    </source>
</evidence>
<dbReference type="EMBL" id="CP158375">
    <property type="protein sequence ID" value="XDO95295.1"/>
    <property type="molecule type" value="Genomic_DNA"/>
</dbReference>
<name>A0AB39KNX3_9CAUL</name>
<accession>A0AB39KNX3</accession>
<dbReference type="AlphaFoldDB" id="A0AB39KNX3"/>
<reference evidence="1" key="1">
    <citation type="submission" date="2024-06" db="EMBL/GenBank/DDBJ databases">
        <title>Caulobacter inopinatus, sp. nov.</title>
        <authorList>
            <person name="Donachie S.P."/>
        </authorList>
    </citation>
    <scope>NUCLEOTIDE SEQUENCE</scope>
    <source>
        <strain evidence="1">73W</strain>
    </source>
</reference>
<protein>
    <submittedName>
        <fullName evidence="1">Uncharacterized protein</fullName>
    </submittedName>
</protein>
<gene>
    <name evidence="1" type="ORF">ABOZ73_10740</name>
</gene>
<sequence length="103" mass="10432">MDKPQIAAQVARRLLAAEMAIDIALAEASRLMETLAEASLGVGGAASQELQAPALFSQALTSLAGARGDIVGAHAAREALGARLSLPTSAFGVPIKPRRAAAD</sequence>
<proteinExistence type="predicted"/>